<dbReference type="RefSeq" id="WP_126659006.1">
    <property type="nucleotide sequence ID" value="NZ_RYYR01000011.1"/>
</dbReference>
<comment type="caution">
    <text evidence="1">The sequence shown here is derived from an EMBL/GenBank/DDBJ whole genome shotgun (WGS) entry which is preliminary data.</text>
</comment>
<dbReference type="InterPro" id="IPR020516">
    <property type="entry name" value="Uncharacterised_YxcD"/>
</dbReference>
<sequence length="97" mass="11233">MEKIILSEQEVINALCIFHAKFKRVQPQDVEIELMYDDAAGFTAEAYVNGQMDVYNTVNFITAIRLYIDEQLRRDSIAARIVLDLHDEEGIIAKIEW</sequence>
<evidence type="ECO:0000313" key="1">
    <source>
        <dbReference type="EMBL" id="RUL52158.1"/>
    </source>
</evidence>
<dbReference type="Proteomes" id="UP000287910">
    <property type="component" value="Unassembled WGS sequence"/>
</dbReference>
<gene>
    <name evidence="1" type="ORF">EK386_09920</name>
</gene>
<evidence type="ECO:0000313" key="2">
    <source>
        <dbReference type="Proteomes" id="UP000287910"/>
    </source>
</evidence>
<proteinExistence type="predicted"/>
<dbReference type="AlphaFoldDB" id="A0A3S0P7X8"/>
<protein>
    <submittedName>
        <fullName evidence="1">DUF2653 family protein</fullName>
    </submittedName>
</protein>
<accession>A0A3S0P7X8</accession>
<reference evidence="1 2" key="1">
    <citation type="submission" date="2018-12" db="EMBL/GenBank/DDBJ databases">
        <title>Lysinibacillus antri sp. nov., isolated from a cave soil.</title>
        <authorList>
            <person name="Narsing Rao M.P."/>
            <person name="Zhang H."/>
            <person name="Dong Z.-Y."/>
            <person name="Niu X.-K."/>
            <person name="Zhang K."/>
            <person name="Fang B.-Z."/>
            <person name="Kang Y.-Q."/>
            <person name="Xiao M."/>
            <person name="Li W.-J."/>
        </authorList>
    </citation>
    <scope>NUCLEOTIDE SEQUENCE [LARGE SCALE GENOMIC DNA]</scope>
    <source>
        <strain evidence="1 2">SYSU K30002</strain>
    </source>
</reference>
<name>A0A3S0P7X8_9BACI</name>
<organism evidence="1 2">
    <name type="scientific">Lysinibacillus antri</name>
    <dbReference type="NCBI Taxonomy" id="2498145"/>
    <lineage>
        <taxon>Bacteria</taxon>
        <taxon>Bacillati</taxon>
        <taxon>Bacillota</taxon>
        <taxon>Bacilli</taxon>
        <taxon>Bacillales</taxon>
        <taxon>Bacillaceae</taxon>
        <taxon>Lysinibacillus</taxon>
    </lineage>
</organism>
<keyword evidence="2" id="KW-1185">Reference proteome</keyword>
<dbReference type="EMBL" id="RYYR01000011">
    <property type="protein sequence ID" value="RUL52158.1"/>
    <property type="molecule type" value="Genomic_DNA"/>
</dbReference>
<dbReference type="Pfam" id="PF10850">
    <property type="entry name" value="DUF2653"/>
    <property type="match status" value="1"/>
</dbReference>